<evidence type="ECO:0000313" key="3">
    <source>
        <dbReference type="Proteomes" id="UP000367825"/>
    </source>
</evidence>
<sequence length="47" mass="5392">MTEEIKHIIHIAAAIVGVASFGFWFEERKNKALFWIMLISLVAFLIS</sequence>
<keyword evidence="1" id="KW-1133">Transmembrane helix</keyword>
<dbReference type="RefSeq" id="WP_174966459.1">
    <property type="nucleotide sequence ID" value="NZ_CABPSC010000016.1"/>
</dbReference>
<accession>A0A5E4X5J9</accession>
<reference evidence="2 3" key="1">
    <citation type="submission" date="2019-08" db="EMBL/GenBank/DDBJ databases">
        <authorList>
            <person name="Peeters C."/>
        </authorList>
    </citation>
    <scope>NUCLEOTIDE SEQUENCE [LARGE SCALE GENOMIC DNA]</scope>
    <source>
        <strain evidence="2 3">LMG 31109</strain>
    </source>
</reference>
<name>A0A5E4X5J9_9BURK</name>
<keyword evidence="3" id="KW-1185">Reference proteome</keyword>
<evidence type="ECO:0000256" key="1">
    <source>
        <dbReference type="SAM" id="Phobius"/>
    </source>
</evidence>
<keyword evidence="1" id="KW-0812">Transmembrane</keyword>
<evidence type="ECO:0000313" key="2">
    <source>
        <dbReference type="EMBL" id="VVE31651.1"/>
    </source>
</evidence>
<organism evidence="2 3">
    <name type="scientific">Pandoraea nosoerga</name>
    <dbReference type="NCBI Taxonomy" id="2508296"/>
    <lineage>
        <taxon>Bacteria</taxon>
        <taxon>Pseudomonadati</taxon>
        <taxon>Pseudomonadota</taxon>
        <taxon>Betaproteobacteria</taxon>
        <taxon>Burkholderiales</taxon>
        <taxon>Burkholderiaceae</taxon>
        <taxon>Pandoraea</taxon>
    </lineage>
</organism>
<dbReference type="AlphaFoldDB" id="A0A5E4X5J9"/>
<dbReference type="EMBL" id="CABPSC010000016">
    <property type="protein sequence ID" value="VVE31651.1"/>
    <property type="molecule type" value="Genomic_DNA"/>
</dbReference>
<feature type="transmembrane region" description="Helical" evidence="1">
    <location>
        <begin position="7"/>
        <end position="25"/>
    </location>
</feature>
<dbReference type="Proteomes" id="UP000367825">
    <property type="component" value="Unassembled WGS sequence"/>
</dbReference>
<proteinExistence type="predicted"/>
<protein>
    <submittedName>
        <fullName evidence="2">Uncharacterized protein</fullName>
    </submittedName>
</protein>
<feature type="transmembrane region" description="Helical" evidence="1">
    <location>
        <begin position="31"/>
        <end position="46"/>
    </location>
</feature>
<keyword evidence="1" id="KW-0472">Membrane</keyword>
<gene>
    <name evidence="2" type="ORF">PNO31109_03664</name>
</gene>